<protein>
    <submittedName>
        <fullName evidence="1">Uncharacterized protein</fullName>
    </submittedName>
</protein>
<dbReference type="Gene3D" id="3.40.50.10610">
    <property type="entry name" value="ABC-type transport auxiliary lipoprotein component"/>
    <property type="match status" value="1"/>
</dbReference>
<dbReference type="GO" id="GO:0030288">
    <property type="term" value="C:outer membrane-bounded periplasmic space"/>
    <property type="evidence" value="ECO:0007669"/>
    <property type="project" value="InterPro"/>
</dbReference>
<reference evidence="1 2" key="1">
    <citation type="journal article" date="2016" name="Front. Microbiol.">
        <title>Genomic Resource of Rice Seed Associated Bacteria.</title>
        <authorList>
            <person name="Midha S."/>
            <person name="Bansal K."/>
            <person name="Sharma S."/>
            <person name="Kumar N."/>
            <person name="Patil P.P."/>
            <person name="Chaudhry V."/>
            <person name="Patil P.B."/>
        </authorList>
    </citation>
    <scope>NUCLEOTIDE SEQUENCE [LARGE SCALE GENOMIC DNA]</scope>
    <source>
        <strain evidence="1 2">SB4</strain>
    </source>
</reference>
<accession>A0A147IS29</accession>
<dbReference type="Pfam" id="PF03783">
    <property type="entry name" value="CsgG"/>
    <property type="match status" value="1"/>
</dbReference>
<organism evidence="1 2">
    <name type="scientific">Sphingomonas sanguinis</name>
    <dbReference type="NCBI Taxonomy" id="33051"/>
    <lineage>
        <taxon>Bacteria</taxon>
        <taxon>Pseudomonadati</taxon>
        <taxon>Pseudomonadota</taxon>
        <taxon>Alphaproteobacteria</taxon>
        <taxon>Sphingomonadales</taxon>
        <taxon>Sphingomonadaceae</taxon>
        <taxon>Sphingomonas</taxon>
    </lineage>
</organism>
<dbReference type="EMBL" id="LDTE01000071">
    <property type="protein sequence ID" value="KTT98227.1"/>
    <property type="molecule type" value="Genomic_DNA"/>
</dbReference>
<proteinExistence type="predicted"/>
<sequence length="87" mass="9305">MISSTSVRRTFTQSVAVDLRIVDTRSLIVVKTVSLTKQYTGYETGAGTFRFFGSNLFDINIGAKGQPIPMAAAAHGLYTVQTGSNAT</sequence>
<evidence type="ECO:0000313" key="1">
    <source>
        <dbReference type="EMBL" id="KTT98227.1"/>
    </source>
</evidence>
<comment type="caution">
    <text evidence="1">The sequence shown here is derived from an EMBL/GenBank/DDBJ whole genome shotgun (WGS) entry which is preliminary data.</text>
</comment>
<evidence type="ECO:0000313" key="2">
    <source>
        <dbReference type="Proteomes" id="UP000074072"/>
    </source>
</evidence>
<gene>
    <name evidence="1" type="ORF">SB4_11805</name>
</gene>
<name>A0A147IS29_9SPHN</name>
<dbReference type="RefSeq" id="WP_420893890.1">
    <property type="nucleotide sequence ID" value="NZ_LDTE01000071.1"/>
</dbReference>
<dbReference type="AlphaFoldDB" id="A0A147IS29"/>
<dbReference type="InterPro" id="IPR005534">
    <property type="entry name" value="Curli_assmbl/transp-comp_CsgG"/>
</dbReference>
<dbReference type="PATRIC" id="fig|33051.4.peg.3184"/>
<dbReference type="Proteomes" id="UP000074072">
    <property type="component" value="Unassembled WGS sequence"/>
</dbReference>